<organism evidence="1 2">
    <name type="scientific">Pseudomonas shahriarae</name>
    <dbReference type="NCBI Taxonomy" id="2745512"/>
    <lineage>
        <taxon>Bacteria</taxon>
        <taxon>Pseudomonadati</taxon>
        <taxon>Pseudomonadota</taxon>
        <taxon>Gammaproteobacteria</taxon>
        <taxon>Pseudomonadales</taxon>
        <taxon>Pseudomonadaceae</taxon>
        <taxon>Pseudomonas</taxon>
    </lineage>
</organism>
<reference evidence="1" key="1">
    <citation type="submission" date="2022-05" db="EMBL/GenBank/DDBJ databases">
        <title>Novel Pseudomonas spp. Isolated from a Rainbow Trout Aquaculture Facility.</title>
        <authorList>
            <person name="Testerman T."/>
            <person name="Graf J."/>
        </authorList>
    </citation>
    <scope>NUCLEOTIDE SEQUENCE</scope>
    <source>
        <strain evidence="1">ID1050</strain>
    </source>
</reference>
<dbReference type="Pfam" id="PF05489">
    <property type="entry name" value="Phage_tail_X"/>
    <property type="match status" value="1"/>
</dbReference>
<accession>A0ABT5NEA1</accession>
<gene>
    <name evidence="1" type="ORF">M5G21_16685</name>
</gene>
<protein>
    <submittedName>
        <fullName evidence="1">Tail protein X</fullName>
    </submittedName>
</protein>
<dbReference type="RefSeq" id="WP_273866560.1">
    <property type="nucleotide sequence ID" value="NZ_JAMDHD010000027.1"/>
</dbReference>
<comment type="caution">
    <text evidence="1">The sequence shown here is derived from an EMBL/GenBank/DDBJ whole genome shotgun (WGS) entry which is preliminary data.</text>
</comment>
<proteinExistence type="predicted"/>
<sequence>MTVAVRANQNDTVDALCWRFYGRTAGVTEAVLEANPGLADHGPILPQGLVVNMPEAQASAPQRQMVQLWD</sequence>
<dbReference type="EMBL" id="JAMDHD010000027">
    <property type="protein sequence ID" value="MDD0986594.1"/>
    <property type="molecule type" value="Genomic_DNA"/>
</dbReference>
<dbReference type="InterPro" id="IPR008861">
    <property type="entry name" value="GpX-like"/>
</dbReference>
<dbReference type="Proteomes" id="UP001148189">
    <property type="component" value="Unassembled WGS sequence"/>
</dbReference>
<evidence type="ECO:0000313" key="2">
    <source>
        <dbReference type="Proteomes" id="UP001148189"/>
    </source>
</evidence>
<keyword evidence="2" id="KW-1185">Reference proteome</keyword>
<evidence type="ECO:0000313" key="1">
    <source>
        <dbReference type="EMBL" id="MDD0986594.1"/>
    </source>
</evidence>
<name>A0ABT5NEA1_9PSED</name>